<dbReference type="PIRSF" id="PIRSF001227">
    <property type="entry name" value="Pen_acylase"/>
    <property type="match status" value="1"/>
</dbReference>
<keyword evidence="6" id="KW-0479">Metal-binding</keyword>
<evidence type="ECO:0000256" key="4">
    <source>
        <dbReference type="ARBA" id="ARBA00038735"/>
    </source>
</evidence>
<feature type="active site" description="Nucleophile" evidence="5">
    <location>
        <position position="290"/>
    </location>
</feature>
<dbReference type="Gene3D" id="1.10.1400.10">
    <property type="match status" value="1"/>
</dbReference>
<dbReference type="Proteomes" id="UP000293483">
    <property type="component" value="Unassembled WGS sequence"/>
</dbReference>
<name>A0A4Q7ARN9_9GAMM</name>
<reference evidence="7 8" key="1">
    <citation type="submission" date="2019-02" db="EMBL/GenBank/DDBJ databases">
        <title>The Batch Genome Submission of Acinetobacter spp. strains.</title>
        <authorList>
            <person name="Qin J."/>
            <person name="Hu Y."/>
            <person name="Ye H."/>
            <person name="Wei L."/>
            <person name="Feng Y."/>
            <person name="Zong Z."/>
        </authorList>
    </citation>
    <scope>NUCLEOTIDE SEQUENCE [LARGE SCALE GENOMIC DNA]</scope>
    <source>
        <strain evidence="7 8">WCHABo060081</strain>
    </source>
</reference>
<keyword evidence="6" id="KW-0106">Calcium</keyword>
<keyword evidence="2" id="KW-0378">Hydrolase</keyword>
<dbReference type="InterPro" id="IPR043147">
    <property type="entry name" value="Penicillin_amidase_A-knob"/>
</dbReference>
<dbReference type="PANTHER" id="PTHR34218:SF4">
    <property type="entry name" value="ACYL-HOMOSERINE LACTONE ACYLASE QUIP"/>
    <property type="match status" value="1"/>
</dbReference>
<evidence type="ECO:0000256" key="5">
    <source>
        <dbReference type="PIRSR" id="PIRSR001227-1"/>
    </source>
</evidence>
<dbReference type="InterPro" id="IPR029055">
    <property type="entry name" value="Ntn_hydrolases_N"/>
</dbReference>
<comment type="similarity">
    <text evidence="1">Belongs to the peptidase S45 family.</text>
</comment>
<dbReference type="InterPro" id="IPR023343">
    <property type="entry name" value="Penicillin_amidase_dom1"/>
</dbReference>
<dbReference type="InterPro" id="IPR043146">
    <property type="entry name" value="Penicillin_amidase_N_B-knob"/>
</dbReference>
<dbReference type="InterPro" id="IPR002692">
    <property type="entry name" value="S45"/>
</dbReference>
<sequence>MFLFYLSKIRISRLINYTSKPKSLQTKHLMKYGLLTFILLSGCNSSSNLEPAPVQKQITIKRDSYGTPHVYAKDTFGLFYGYGYAVATDRLFQMEMSKRTGNGTVAEVLGPDYLQYDIATHSRFDPQHIKQQLAQLSPEDRAIFEGYAAGFNKRVNEVTADPALMPKEFIDYNFKPSTWQSEDIAMVWVGLILNRFFSASSEVANLDLLTQLQKEKGQEEGLKVYQQLRWLDDPSAPTIIQSEQKPKLSARQKEKKQSILPISNTAAKNYLAKARIAMGKSVIDGVPTASNAWVLRGDKTVEGQAILYNGPQQGWYTPAITYAVGLHGAGYDLTGITPVGLPAILFGTNGKIAWGSTVGSLDTNDVYQLTLNPNNAKEYLFNGAYIPFEHSQIKIKVRNQADSVLDVYKSKQGFVSTWDEKNNTAYAQKRSWEGAEVETLLGWANAAKASNWDEFLNQAQRVAASITWFYADTHNNIGVAALGRLPIRPDDQNIQLPARGDGTMEWRGYYDFAHNPKELNPQKGYISSWNNKAYAGLRADSSNYSHVDRVNEIIEPLESKTKFNQQDIWDINQTAAWSDLNARYFMPYMIKAAQSPKASALAQTVAPLLAHWDLKLRPDSEAKYYQGAAPAIMRAWLDQMIIQILKPNLSESIYNRYTDTLYPVNNDARSAQPASASKLIWNALQGKQASVPQTVDFLQGKSSDEVVLKALEDALNVLAKQYKSTNPNDWKVPVATMGFSAKNSVGIPWADLQYQQKLSTYGNTGSATFRVVLNPNQVTMCSILAPGQSGFIDQNGKLDVHFNDQLALFENYKCKEDAVSEKQIDQSSQQSITLDY</sequence>
<dbReference type="Gene3D" id="2.30.120.10">
    <property type="match status" value="1"/>
</dbReference>
<dbReference type="GO" id="GO:0017000">
    <property type="term" value="P:antibiotic biosynthetic process"/>
    <property type="evidence" value="ECO:0007669"/>
    <property type="project" value="InterPro"/>
</dbReference>
<dbReference type="AlphaFoldDB" id="A0A4Q7ARN9"/>
<dbReference type="InterPro" id="IPR014395">
    <property type="entry name" value="Pen/GL7ACA/AHL_acylase"/>
</dbReference>
<dbReference type="Gene3D" id="1.10.287.150">
    <property type="match status" value="1"/>
</dbReference>
<dbReference type="PANTHER" id="PTHR34218">
    <property type="entry name" value="PEPTIDASE S45 PENICILLIN AMIDASE"/>
    <property type="match status" value="1"/>
</dbReference>
<feature type="binding site" evidence="6">
    <location>
        <position position="202"/>
    </location>
    <ligand>
        <name>Ca(2+)</name>
        <dbReference type="ChEBI" id="CHEBI:29108"/>
    </ligand>
</feature>
<evidence type="ECO:0000256" key="1">
    <source>
        <dbReference type="ARBA" id="ARBA00006586"/>
    </source>
</evidence>
<protein>
    <submittedName>
        <fullName evidence="7">Penicillin acylase</fullName>
    </submittedName>
</protein>
<dbReference type="SUPFAM" id="SSF56235">
    <property type="entry name" value="N-terminal nucleophile aminohydrolases (Ntn hydrolases)"/>
    <property type="match status" value="1"/>
</dbReference>
<comment type="subunit">
    <text evidence="4">Heterodimer of an alpha subunit and a beta subunit processed from the same precursor.</text>
</comment>
<feature type="binding site" evidence="6">
    <location>
        <position position="365"/>
    </location>
    <ligand>
        <name>Ca(2+)</name>
        <dbReference type="ChEBI" id="CHEBI:29108"/>
    </ligand>
</feature>
<evidence type="ECO:0000256" key="3">
    <source>
        <dbReference type="ARBA" id="ARBA00023145"/>
    </source>
</evidence>
<accession>A0A4Q7ARN9</accession>
<comment type="caution">
    <text evidence="7">The sequence shown here is derived from an EMBL/GenBank/DDBJ whole genome shotgun (WGS) entry which is preliminary data.</text>
</comment>
<dbReference type="Gene3D" id="1.10.439.10">
    <property type="entry name" value="Penicillin Amidohydrolase, domain 1"/>
    <property type="match status" value="1"/>
</dbReference>
<keyword evidence="3" id="KW-0865">Zymogen</keyword>
<evidence type="ECO:0000313" key="7">
    <source>
        <dbReference type="EMBL" id="RZG65927.1"/>
    </source>
</evidence>
<evidence type="ECO:0000256" key="2">
    <source>
        <dbReference type="ARBA" id="ARBA00022801"/>
    </source>
</evidence>
<proteinExistence type="inferred from homology"/>
<feature type="binding site" evidence="6">
    <location>
        <position position="362"/>
    </location>
    <ligand>
        <name>Ca(2+)</name>
        <dbReference type="ChEBI" id="CHEBI:29108"/>
    </ligand>
</feature>
<dbReference type="GO" id="GO:0016811">
    <property type="term" value="F:hydrolase activity, acting on carbon-nitrogen (but not peptide) bonds, in linear amides"/>
    <property type="evidence" value="ECO:0007669"/>
    <property type="project" value="InterPro"/>
</dbReference>
<comment type="cofactor">
    <cofactor evidence="6">
        <name>Ca(2+)</name>
        <dbReference type="ChEBI" id="CHEBI:29108"/>
    </cofactor>
    <text evidence="6">Binds 1 Ca(2+) ion per dimer.</text>
</comment>
<dbReference type="Gene3D" id="3.60.20.10">
    <property type="entry name" value="Glutamine Phosphoribosylpyrophosphate, subunit 1, domain 1"/>
    <property type="match status" value="1"/>
</dbReference>
<organism evidence="7 8">
    <name type="scientific">Acinetobacter bouvetii</name>
    <dbReference type="NCBI Taxonomy" id="202951"/>
    <lineage>
        <taxon>Bacteria</taxon>
        <taxon>Pseudomonadati</taxon>
        <taxon>Pseudomonadota</taxon>
        <taxon>Gammaproteobacteria</taxon>
        <taxon>Moraxellales</taxon>
        <taxon>Moraxellaceae</taxon>
        <taxon>Acinetobacter</taxon>
    </lineage>
</organism>
<gene>
    <name evidence="7" type="ORF">EXE25_12270</name>
</gene>
<evidence type="ECO:0000256" key="6">
    <source>
        <dbReference type="PIRSR" id="PIRSR001227-2"/>
    </source>
</evidence>
<evidence type="ECO:0000313" key="8">
    <source>
        <dbReference type="Proteomes" id="UP000293483"/>
    </source>
</evidence>
<dbReference type="EMBL" id="SGSU01000013">
    <property type="protein sequence ID" value="RZG65927.1"/>
    <property type="molecule type" value="Genomic_DNA"/>
</dbReference>
<dbReference type="GO" id="GO:0046872">
    <property type="term" value="F:metal ion binding"/>
    <property type="evidence" value="ECO:0007669"/>
    <property type="project" value="UniProtKB-KW"/>
</dbReference>
<dbReference type="Pfam" id="PF01804">
    <property type="entry name" value="Penicil_amidase"/>
    <property type="match status" value="1"/>
</dbReference>